<feature type="region of interest" description="Disordered" evidence="1">
    <location>
        <begin position="48"/>
        <end position="67"/>
    </location>
</feature>
<dbReference type="Proteomes" id="UP000773614">
    <property type="component" value="Unassembled WGS sequence"/>
</dbReference>
<feature type="non-terminal residue" evidence="3">
    <location>
        <position position="1"/>
    </location>
</feature>
<comment type="caution">
    <text evidence="3">The sequence shown here is derived from an EMBL/GenBank/DDBJ whole genome shotgun (WGS) entry which is preliminary data.</text>
</comment>
<evidence type="ECO:0000256" key="2">
    <source>
        <dbReference type="SAM" id="SignalP"/>
    </source>
</evidence>
<feature type="chain" id="PRO_5037431587" evidence="2">
    <location>
        <begin position="22"/>
        <end position="67"/>
    </location>
</feature>
<accession>A0A964T753</accession>
<keyword evidence="4" id="KW-1185">Reference proteome</keyword>
<sequence length="67" mass="7494">AVRIQVAVALIAFLILRLAQAAQTAVESPLAFARLVRVNLMHKRRIDRLTGHDPPTEPPNQMVLQWA</sequence>
<dbReference type="AlphaFoldDB" id="A0A964T753"/>
<dbReference type="EMBL" id="SPKJ01000096">
    <property type="protein sequence ID" value="MYZ49786.1"/>
    <property type="molecule type" value="Genomic_DNA"/>
</dbReference>
<name>A0A964T753_9HYPH</name>
<organism evidence="3 4">
    <name type="scientific">Propylenella binzhouense</name>
    <dbReference type="NCBI Taxonomy" id="2555902"/>
    <lineage>
        <taxon>Bacteria</taxon>
        <taxon>Pseudomonadati</taxon>
        <taxon>Pseudomonadota</taxon>
        <taxon>Alphaproteobacteria</taxon>
        <taxon>Hyphomicrobiales</taxon>
        <taxon>Propylenellaceae</taxon>
        <taxon>Propylenella</taxon>
    </lineage>
</organism>
<evidence type="ECO:0000256" key="1">
    <source>
        <dbReference type="SAM" id="MobiDB-lite"/>
    </source>
</evidence>
<keyword evidence="2" id="KW-0732">Signal</keyword>
<evidence type="ECO:0000313" key="4">
    <source>
        <dbReference type="Proteomes" id="UP000773614"/>
    </source>
</evidence>
<proteinExistence type="predicted"/>
<evidence type="ECO:0000313" key="3">
    <source>
        <dbReference type="EMBL" id="MYZ49786.1"/>
    </source>
</evidence>
<gene>
    <name evidence="3" type="ORF">E4O86_18935</name>
</gene>
<feature type="signal peptide" evidence="2">
    <location>
        <begin position="1"/>
        <end position="21"/>
    </location>
</feature>
<protein>
    <submittedName>
        <fullName evidence="3">IS4 family transposase</fullName>
    </submittedName>
</protein>
<reference evidence="3" key="1">
    <citation type="submission" date="2019-03" db="EMBL/GenBank/DDBJ databases">
        <title>Afifella sp. nov., isolated from activated sludge.</title>
        <authorList>
            <person name="Li Q."/>
            <person name="Liu Y."/>
        </authorList>
    </citation>
    <scope>NUCLEOTIDE SEQUENCE</scope>
    <source>
        <strain evidence="3">L72</strain>
    </source>
</reference>